<gene>
    <name evidence="1" type="ORF">CLVI_34200</name>
</gene>
<comment type="caution">
    <text evidence="1">The sequence shown here is derived from an EMBL/GenBank/DDBJ whole genome shotgun (WGS) entry which is preliminary data.</text>
</comment>
<organism evidence="1 2">
    <name type="scientific">Clostridium vincentii</name>
    <dbReference type="NCBI Taxonomy" id="52704"/>
    <lineage>
        <taxon>Bacteria</taxon>
        <taxon>Bacillati</taxon>
        <taxon>Bacillota</taxon>
        <taxon>Clostridia</taxon>
        <taxon>Eubacteriales</taxon>
        <taxon>Clostridiaceae</taxon>
        <taxon>Clostridium</taxon>
    </lineage>
</organism>
<keyword evidence="2" id="KW-1185">Reference proteome</keyword>
<sequence>MIKILLPQIAKITPKEVLEEINKFEYINKSPYSSTYYNVPEITWDYKPEGSLRISDHWNFVSHGTKHCLLAHTEELIQNNWILAKYIEGKYHILKEFGSNVPGYKFIEVNKNELELLKDLYNKEGIVSSKEWYKKYQKRPDLAKESHTKNKKVLLKNISDERLKKFKKENKDIKKVVFIEEKYMSTIQIALTLYQKSRELDEICRTEEGINKLINTYKAYEFKGDESESFEKISILVLDNGMAIKSVSIIVDYD</sequence>
<evidence type="ECO:0000313" key="2">
    <source>
        <dbReference type="Proteomes" id="UP000239471"/>
    </source>
</evidence>
<dbReference type="OrthoDB" id="1757981at2"/>
<name>A0A2T0B514_9CLOT</name>
<dbReference type="Proteomes" id="UP000239471">
    <property type="component" value="Unassembled WGS sequence"/>
</dbReference>
<dbReference type="AlphaFoldDB" id="A0A2T0B514"/>
<evidence type="ECO:0000313" key="1">
    <source>
        <dbReference type="EMBL" id="PRR78991.1"/>
    </source>
</evidence>
<protein>
    <submittedName>
        <fullName evidence="1">Uncharacterized protein</fullName>
    </submittedName>
</protein>
<reference evidence="1 2" key="1">
    <citation type="submission" date="2018-03" db="EMBL/GenBank/DDBJ databases">
        <title>Genome sequence of Clostridium vincentii DSM 10228.</title>
        <authorList>
            <person name="Poehlein A."/>
            <person name="Daniel R."/>
        </authorList>
    </citation>
    <scope>NUCLEOTIDE SEQUENCE [LARGE SCALE GENOMIC DNA]</scope>
    <source>
        <strain evidence="1 2">DSM 10228</strain>
    </source>
</reference>
<dbReference type="RefSeq" id="WP_106061403.1">
    <property type="nucleotide sequence ID" value="NZ_PVXQ01000073.1"/>
</dbReference>
<dbReference type="EMBL" id="PVXQ01000073">
    <property type="protein sequence ID" value="PRR78991.1"/>
    <property type="molecule type" value="Genomic_DNA"/>
</dbReference>
<proteinExistence type="predicted"/>
<accession>A0A2T0B514</accession>